<accession>A0A8K0VA71</accession>
<dbReference type="AlphaFoldDB" id="A0A8K0VA71"/>
<comment type="caution">
    <text evidence="1">The sequence shown here is derived from an EMBL/GenBank/DDBJ whole genome shotgun (WGS) entry which is preliminary data.</text>
</comment>
<organism evidence="1 2">
    <name type="scientific">Tenebrionibacter intestinalis</name>
    <dbReference type="NCBI Taxonomy" id="2799638"/>
    <lineage>
        <taxon>Bacteria</taxon>
        <taxon>Pseudomonadati</taxon>
        <taxon>Pseudomonadota</taxon>
        <taxon>Gammaproteobacteria</taxon>
        <taxon>Enterobacterales</taxon>
        <taxon>Enterobacteriaceae</taxon>
        <taxon>Tenebrionibacter/Tenebrionicola group</taxon>
        <taxon>Tenebrionibacter</taxon>
    </lineage>
</organism>
<evidence type="ECO:0000313" key="1">
    <source>
        <dbReference type="EMBL" id="MBK4717162.1"/>
    </source>
</evidence>
<keyword evidence="2" id="KW-1185">Reference proteome</keyword>
<name>A0A8K0VA71_9ENTR</name>
<gene>
    <name evidence="1" type="ORF">JJB97_18020</name>
</gene>
<protein>
    <submittedName>
        <fullName evidence="1">Uncharacterized protein</fullName>
    </submittedName>
</protein>
<sequence>MKVKCIATSLNSEQKYRLGLKKSDDPQYPFIIGDVYTVLGLHTQTGYYAGTILQIPMRYAVPAPLCLFEVVDDRPSKYWKIQKVREDSVTLWPEELYREYFQDDLTEGVPEVVEIYNQVVERLEKEFD</sequence>
<dbReference type="RefSeq" id="WP_238715454.1">
    <property type="nucleotide sequence ID" value="NZ_JAEPBH010000130.1"/>
</dbReference>
<reference evidence="1" key="1">
    <citation type="submission" date="2021-01" db="EMBL/GenBank/DDBJ databases">
        <title>Intestinitalea alba gen. nov., sp. nov., a novel genus of the family Enterobacteriaceae, isolated from the gut of the plastic-eating mealworm Tenebrio molitor L.</title>
        <authorList>
            <person name="Yang Y."/>
        </authorList>
    </citation>
    <scope>NUCLEOTIDE SEQUENCE</scope>
    <source>
        <strain evidence="1">BIT-L3</strain>
    </source>
</reference>
<dbReference type="Proteomes" id="UP000659047">
    <property type="component" value="Unassembled WGS sequence"/>
</dbReference>
<evidence type="ECO:0000313" key="2">
    <source>
        <dbReference type="Proteomes" id="UP000659047"/>
    </source>
</evidence>
<dbReference type="EMBL" id="JAEPBH010000130">
    <property type="protein sequence ID" value="MBK4717162.1"/>
    <property type="molecule type" value="Genomic_DNA"/>
</dbReference>
<proteinExistence type="predicted"/>